<sequence length="194" mass="19470">MVRIIDGEIVQDDDPRLQARQRPSASRPPPVEQQHAGFTQFSARGPPPASQQAAPVGGFDWSAPPFKAIPNEFGSMLPDVEIYGLKVPGVGLVAVAALGVFFGWRGLLGGLIFGYLYLTYGQGAAAGAAGQGRPAGAAGAAAAAGGGGGDNFMQQAFGSMMGSGGASPDSRGQATGSARPAGAWAGKGRKLGSN</sequence>
<gene>
    <name evidence="3" type="ORF">BQ4739_LOCUS1199</name>
</gene>
<feature type="transmembrane region" description="Helical" evidence="2">
    <location>
        <begin position="92"/>
        <end position="118"/>
    </location>
</feature>
<evidence type="ECO:0000256" key="1">
    <source>
        <dbReference type="SAM" id="MobiDB-lite"/>
    </source>
</evidence>
<feature type="region of interest" description="Disordered" evidence="1">
    <location>
        <begin position="1"/>
        <end position="57"/>
    </location>
</feature>
<evidence type="ECO:0000313" key="4">
    <source>
        <dbReference type="Proteomes" id="UP000256970"/>
    </source>
</evidence>
<organism evidence="3 4">
    <name type="scientific">Tetradesmus obliquus</name>
    <name type="common">Green alga</name>
    <name type="synonym">Acutodesmus obliquus</name>
    <dbReference type="NCBI Taxonomy" id="3088"/>
    <lineage>
        <taxon>Eukaryota</taxon>
        <taxon>Viridiplantae</taxon>
        <taxon>Chlorophyta</taxon>
        <taxon>core chlorophytes</taxon>
        <taxon>Chlorophyceae</taxon>
        <taxon>CS clade</taxon>
        <taxon>Sphaeropleales</taxon>
        <taxon>Scenedesmaceae</taxon>
        <taxon>Tetradesmus</taxon>
    </lineage>
</organism>
<proteinExistence type="predicted"/>
<accession>A0A383V6W5</accession>
<keyword evidence="2" id="KW-0472">Membrane</keyword>
<evidence type="ECO:0000313" key="3">
    <source>
        <dbReference type="EMBL" id="SZX60670.1"/>
    </source>
</evidence>
<feature type="region of interest" description="Disordered" evidence="1">
    <location>
        <begin position="161"/>
        <end position="194"/>
    </location>
</feature>
<dbReference type="EMBL" id="FNXT01000088">
    <property type="protein sequence ID" value="SZX60670.1"/>
    <property type="molecule type" value="Genomic_DNA"/>
</dbReference>
<keyword evidence="4" id="KW-1185">Reference proteome</keyword>
<protein>
    <submittedName>
        <fullName evidence="3">Uncharacterized protein</fullName>
    </submittedName>
</protein>
<reference evidence="3 4" key="1">
    <citation type="submission" date="2016-10" db="EMBL/GenBank/DDBJ databases">
        <authorList>
            <person name="Cai Z."/>
        </authorList>
    </citation>
    <scope>NUCLEOTIDE SEQUENCE [LARGE SCALE GENOMIC DNA]</scope>
</reference>
<name>A0A383V6W5_TETOB</name>
<evidence type="ECO:0000256" key="2">
    <source>
        <dbReference type="SAM" id="Phobius"/>
    </source>
</evidence>
<keyword evidence="2" id="KW-0812">Transmembrane</keyword>
<dbReference type="AlphaFoldDB" id="A0A383V6W5"/>
<keyword evidence="2" id="KW-1133">Transmembrane helix</keyword>
<dbReference type="Proteomes" id="UP000256970">
    <property type="component" value="Unassembled WGS sequence"/>
</dbReference>